<gene>
    <name evidence="4" type="ORF">NE675_09585</name>
</gene>
<evidence type="ECO:0000256" key="2">
    <source>
        <dbReference type="SAM" id="SignalP"/>
    </source>
</evidence>
<comment type="caution">
    <text evidence="4">The sequence shown here is derived from an EMBL/GenBank/DDBJ whole genome shotgun (WGS) entry which is preliminary data.</text>
</comment>
<protein>
    <recommendedName>
        <fullName evidence="3">SLH domain-containing protein</fullName>
    </recommendedName>
</protein>
<feature type="chain" id="PRO_5047175399" description="SLH domain-containing protein" evidence="2">
    <location>
        <begin position="23"/>
        <end position="130"/>
    </location>
</feature>
<keyword evidence="5" id="KW-1185">Reference proteome</keyword>
<name>A0ABT1STQ5_9FIRM</name>
<sequence>MKKLFLLLAACLFLGVVSPAGAYNPYAPNQFDSVDRSSWEYKAVYALSEAGLTGAPMERFDRSYNLTRYEVTSMIAVAMKNRSKATEAQQQSIDRLAKSYADDLQYLTDAPQKNDDTPQGVAFDWKGASK</sequence>
<dbReference type="InterPro" id="IPR001119">
    <property type="entry name" value="SLH_dom"/>
</dbReference>
<evidence type="ECO:0000313" key="4">
    <source>
        <dbReference type="EMBL" id="MCQ5343267.1"/>
    </source>
</evidence>
<dbReference type="RefSeq" id="WP_062411910.1">
    <property type="nucleotide sequence ID" value="NZ_JAJCIO010000021.1"/>
</dbReference>
<feature type="region of interest" description="Disordered" evidence="1">
    <location>
        <begin position="107"/>
        <end position="130"/>
    </location>
</feature>
<organism evidence="4 5">
    <name type="scientific">Megasphaera massiliensis</name>
    <dbReference type="NCBI Taxonomy" id="1232428"/>
    <lineage>
        <taxon>Bacteria</taxon>
        <taxon>Bacillati</taxon>
        <taxon>Bacillota</taxon>
        <taxon>Negativicutes</taxon>
        <taxon>Veillonellales</taxon>
        <taxon>Veillonellaceae</taxon>
        <taxon>Megasphaera</taxon>
    </lineage>
</organism>
<evidence type="ECO:0000256" key="1">
    <source>
        <dbReference type="SAM" id="MobiDB-lite"/>
    </source>
</evidence>
<evidence type="ECO:0000313" key="5">
    <source>
        <dbReference type="Proteomes" id="UP001206692"/>
    </source>
</evidence>
<keyword evidence="2" id="KW-0732">Signal</keyword>
<dbReference type="PROSITE" id="PS51272">
    <property type="entry name" value="SLH"/>
    <property type="match status" value="1"/>
</dbReference>
<evidence type="ECO:0000259" key="3">
    <source>
        <dbReference type="PROSITE" id="PS51272"/>
    </source>
</evidence>
<dbReference type="EMBL" id="JANGEW010000019">
    <property type="protein sequence ID" value="MCQ5343267.1"/>
    <property type="molecule type" value="Genomic_DNA"/>
</dbReference>
<feature type="signal peptide" evidence="2">
    <location>
        <begin position="1"/>
        <end position="22"/>
    </location>
</feature>
<reference evidence="4 5" key="1">
    <citation type="submission" date="2022-06" db="EMBL/GenBank/DDBJ databases">
        <title>Isolation of gut microbiota from human fecal samples.</title>
        <authorList>
            <person name="Pamer E.G."/>
            <person name="Barat B."/>
            <person name="Waligurski E."/>
            <person name="Medina S."/>
            <person name="Paddock L."/>
            <person name="Mostad J."/>
        </authorList>
    </citation>
    <scope>NUCLEOTIDE SEQUENCE [LARGE SCALE GENOMIC DNA]</scope>
    <source>
        <strain evidence="4 5">DFI.1.1</strain>
    </source>
</reference>
<proteinExistence type="predicted"/>
<accession>A0ABT1STQ5</accession>
<feature type="domain" description="SLH" evidence="3">
    <location>
        <begin position="27"/>
        <end position="89"/>
    </location>
</feature>
<dbReference type="Proteomes" id="UP001206692">
    <property type="component" value="Unassembled WGS sequence"/>
</dbReference>